<reference evidence="14 15" key="1">
    <citation type="submission" date="2020-09" db="EMBL/GenBank/DDBJ databases">
        <title>Novel species of Mucilaginibacter isolated from a glacier on the Tibetan Plateau.</title>
        <authorList>
            <person name="Liu Q."/>
            <person name="Xin Y.-H."/>
        </authorList>
    </citation>
    <scope>NUCLEOTIDE SEQUENCE [LARGE SCALE GENOMIC DNA]</scope>
    <source>
        <strain evidence="14 15">CGMCC 1.13878</strain>
    </source>
</reference>
<keyword evidence="6" id="KW-0031">Aminopeptidase</keyword>
<proteinExistence type="inferred from homology"/>
<feature type="domain" description="Aminopeptidase N-like N-terminal" evidence="13">
    <location>
        <begin position="49"/>
        <end position="220"/>
    </location>
</feature>
<evidence type="ECO:0000256" key="6">
    <source>
        <dbReference type="ARBA" id="ARBA00022438"/>
    </source>
</evidence>
<evidence type="ECO:0000256" key="4">
    <source>
        <dbReference type="ARBA" id="ARBA00012564"/>
    </source>
</evidence>
<dbReference type="Gene3D" id="2.60.40.1730">
    <property type="entry name" value="tricorn interacting facor f3 domain"/>
    <property type="match status" value="1"/>
</dbReference>
<keyword evidence="10" id="KW-0862">Zinc</keyword>
<name>A0ABR7X4R3_9SPHI</name>
<evidence type="ECO:0000256" key="5">
    <source>
        <dbReference type="ARBA" id="ARBA00015611"/>
    </source>
</evidence>
<dbReference type="Pfam" id="PF01433">
    <property type="entry name" value="Peptidase_M1"/>
    <property type="match status" value="1"/>
</dbReference>
<keyword evidence="9" id="KW-0378">Hydrolase</keyword>
<evidence type="ECO:0000313" key="15">
    <source>
        <dbReference type="Proteomes" id="UP000618754"/>
    </source>
</evidence>
<keyword evidence="11" id="KW-0482">Metalloprotease</keyword>
<dbReference type="Gene3D" id="1.10.390.10">
    <property type="entry name" value="Neutral Protease Domain 2"/>
    <property type="match status" value="1"/>
</dbReference>
<dbReference type="Pfam" id="PF17900">
    <property type="entry name" value="Peptidase_M1_N"/>
    <property type="match status" value="1"/>
</dbReference>
<evidence type="ECO:0000256" key="1">
    <source>
        <dbReference type="ARBA" id="ARBA00000098"/>
    </source>
</evidence>
<evidence type="ECO:0000256" key="8">
    <source>
        <dbReference type="ARBA" id="ARBA00022723"/>
    </source>
</evidence>
<comment type="catalytic activity">
    <reaction evidence="1">
        <text>Release of an N-terminal amino acid, Xaa-|-Yaa- from a peptide, amide or arylamide. Xaa is preferably Ala, but may be most amino acids including Pro (slow action). When a terminal hydrophobic residue is followed by a prolyl residue, the two may be released as an intact Xaa-Pro dipeptide.</text>
        <dbReference type="EC" id="3.4.11.2"/>
    </reaction>
</comment>
<dbReference type="InterPro" id="IPR027268">
    <property type="entry name" value="Peptidase_M4/M1_CTD_sf"/>
</dbReference>
<dbReference type="InterPro" id="IPR001930">
    <property type="entry name" value="Peptidase_M1"/>
</dbReference>
<evidence type="ECO:0000256" key="2">
    <source>
        <dbReference type="ARBA" id="ARBA00001947"/>
    </source>
</evidence>
<dbReference type="CDD" id="cd09603">
    <property type="entry name" value="M1_APN_like"/>
    <property type="match status" value="1"/>
</dbReference>
<evidence type="ECO:0000259" key="12">
    <source>
        <dbReference type="Pfam" id="PF01433"/>
    </source>
</evidence>
<protein>
    <recommendedName>
        <fullName evidence="5">Aminopeptidase N</fullName>
        <ecNumber evidence="4">3.4.11.2</ecNumber>
    </recommendedName>
</protein>
<dbReference type="InterPro" id="IPR014782">
    <property type="entry name" value="Peptidase_M1_dom"/>
</dbReference>
<evidence type="ECO:0000256" key="11">
    <source>
        <dbReference type="ARBA" id="ARBA00023049"/>
    </source>
</evidence>
<dbReference type="PANTHER" id="PTHR11533">
    <property type="entry name" value="PROTEASE M1 ZINC METALLOPROTEASE"/>
    <property type="match status" value="1"/>
</dbReference>
<feature type="domain" description="Peptidase M1 membrane alanine aminopeptidase" evidence="12">
    <location>
        <begin position="262"/>
        <end position="459"/>
    </location>
</feature>
<dbReference type="SUPFAM" id="SSF63737">
    <property type="entry name" value="Leukotriene A4 hydrolase N-terminal domain"/>
    <property type="match status" value="1"/>
</dbReference>
<accession>A0ABR7X4R3</accession>
<dbReference type="EC" id="3.4.11.2" evidence="4"/>
<evidence type="ECO:0000256" key="7">
    <source>
        <dbReference type="ARBA" id="ARBA00022670"/>
    </source>
</evidence>
<sequence length="545" mass="61362">MHTISRFVFTVVFFVTLPMHKKLNLLLFVLLFAVAPTLAQQPGAPVDVQHYRFALTLNDADNVIKGRATITVKFLKASTKLELDLYKKNTEGKGMVVTAVTENSRSLKFTQDSNKFVVDTKTAQGSIHNYTITYQGVPADGLIISTNQYGHRTFFGDNWATRAHYWLPCVDNPADKASVEFLVTAPLKYKVVGNGLKVLEKTLPHNKKLTHWSETAQLPTKVMVIGVAGFAVDNSGNPDGIPVYTYVFPEDKEAGFKSYAVAKKILPWFVKRIGAFPYKKLANVQSKTVFGGMENAGAIFYYEKSVNGREIETLMAHEIAHQWFGDAVSEKSWWHVWLSEGFATYMTNLYMEGTYGADTLKSRLAADRKAIFNFEKKYMAPVVDSIFKGPMINMLNDNAYQKGGWVLHMLRRKIGDTAFWKGITAYYKQYNGSNANTEDLRVVMENASSTDLKQFFNQWLREAGHPRLKITWDYNTADKTVAFHINQLQEKPYQFTLECLVDGKLYKTEVKNNAATFIVPVASATAIIKVDPNVNLLAEFDTGGN</sequence>
<keyword evidence="8" id="KW-0479">Metal-binding</keyword>
<evidence type="ECO:0000259" key="13">
    <source>
        <dbReference type="Pfam" id="PF17900"/>
    </source>
</evidence>
<dbReference type="SUPFAM" id="SSF55486">
    <property type="entry name" value="Metalloproteases ('zincins'), catalytic domain"/>
    <property type="match status" value="1"/>
</dbReference>
<dbReference type="InterPro" id="IPR045357">
    <property type="entry name" value="Aminopeptidase_N-like_N"/>
</dbReference>
<dbReference type="InterPro" id="IPR050344">
    <property type="entry name" value="Peptidase_M1_aminopeptidases"/>
</dbReference>
<evidence type="ECO:0000256" key="9">
    <source>
        <dbReference type="ARBA" id="ARBA00022801"/>
    </source>
</evidence>
<keyword evidence="15" id="KW-1185">Reference proteome</keyword>
<comment type="similarity">
    <text evidence="3">Belongs to the peptidase M1 family.</text>
</comment>
<organism evidence="14 15">
    <name type="scientific">Mucilaginibacter rigui</name>
    <dbReference type="NCBI Taxonomy" id="534635"/>
    <lineage>
        <taxon>Bacteria</taxon>
        <taxon>Pseudomonadati</taxon>
        <taxon>Bacteroidota</taxon>
        <taxon>Sphingobacteriia</taxon>
        <taxon>Sphingobacteriales</taxon>
        <taxon>Sphingobacteriaceae</taxon>
        <taxon>Mucilaginibacter</taxon>
    </lineage>
</organism>
<evidence type="ECO:0000256" key="3">
    <source>
        <dbReference type="ARBA" id="ARBA00010136"/>
    </source>
</evidence>
<dbReference type="PANTHER" id="PTHR11533:SF174">
    <property type="entry name" value="PUROMYCIN-SENSITIVE AMINOPEPTIDASE-RELATED"/>
    <property type="match status" value="1"/>
</dbReference>
<gene>
    <name evidence="14" type="ORF">IDJ75_09825</name>
</gene>
<evidence type="ECO:0000256" key="10">
    <source>
        <dbReference type="ARBA" id="ARBA00022833"/>
    </source>
</evidence>
<comment type="caution">
    <text evidence="14">The sequence shown here is derived from an EMBL/GenBank/DDBJ whole genome shotgun (WGS) entry which is preliminary data.</text>
</comment>
<dbReference type="InterPro" id="IPR042097">
    <property type="entry name" value="Aminopeptidase_N-like_N_sf"/>
</dbReference>
<comment type="cofactor">
    <cofactor evidence="2">
        <name>Zn(2+)</name>
        <dbReference type="ChEBI" id="CHEBI:29105"/>
    </cofactor>
</comment>
<dbReference type="EMBL" id="JACWMW010000002">
    <property type="protein sequence ID" value="MBD1385574.1"/>
    <property type="molecule type" value="Genomic_DNA"/>
</dbReference>
<dbReference type="Proteomes" id="UP000618754">
    <property type="component" value="Unassembled WGS sequence"/>
</dbReference>
<evidence type="ECO:0000313" key="14">
    <source>
        <dbReference type="EMBL" id="MBD1385574.1"/>
    </source>
</evidence>
<dbReference type="PRINTS" id="PR00756">
    <property type="entry name" value="ALADIPTASE"/>
</dbReference>
<keyword evidence="7" id="KW-0645">Protease</keyword>